<comment type="caution">
    <text evidence="3">The sequence shown here is derived from an EMBL/GenBank/DDBJ whole genome shotgun (WGS) entry which is preliminary data.</text>
</comment>
<accession>A0A5N5QK74</accession>
<dbReference type="PANTHER" id="PTHR48081">
    <property type="entry name" value="AB HYDROLASE SUPERFAMILY PROTEIN C4A8.06C"/>
    <property type="match status" value="1"/>
</dbReference>
<dbReference type="SUPFAM" id="SSF53474">
    <property type="entry name" value="alpha/beta-Hydrolases"/>
    <property type="match status" value="1"/>
</dbReference>
<dbReference type="InterPro" id="IPR013094">
    <property type="entry name" value="AB_hydrolase_3"/>
</dbReference>
<evidence type="ECO:0000256" key="1">
    <source>
        <dbReference type="ARBA" id="ARBA00022801"/>
    </source>
</evidence>
<dbReference type="EMBL" id="SSOP01000079">
    <property type="protein sequence ID" value="KAB5592034.1"/>
    <property type="molecule type" value="Genomic_DNA"/>
</dbReference>
<name>A0A5N5QK74_9AGAM</name>
<dbReference type="Gene3D" id="3.40.50.1820">
    <property type="entry name" value="alpha/beta hydrolase"/>
    <property type="match status" value="1"/>
</dbReference>
<proteinExistence type="predicted"/>
<feature type="domain" description="Alpha/beta hydrolase fold-3" evidence="2">
    <location>
        <begin position="92"/>
        <end position="306"/>
    </location>
</feature>
<dbReference type="InterPro" id="IPR029058">
    <property type="entry name" value="AB_hydrolase_fold"/>
</dbReference>
<evidence type="ECO:0000313" key="3">
    <source>
        <dbReference type="EMBL" id="KAB5592034.1"/>
    </source>
</evidence>
<dbReference type="OrthoDB" id="408631at2759"/>
<dbReference type="AlphaFoldDB" id="A0A5N5QK74"/>
<protein>
    <submittedName>
        <fullName evidence="3">Lipase from carbohydrate esterase family CE10 protein</fullName>
    </submittedName>
</protein>
<dbReference type="GO" id="GO:0016787">
    <property type="term" value="F:hydrolase activity"/>
    <property type="evidence" value="ECO:0007669"/>
    <property type="project" value="UniProtKB-KW"/>
</dbReference>
<evidence type="ECO:0000313" key="4">
    <source>
        <dbReference type="Proteomes" id="UP000383932"/>
    </source>
</evidence>
<dbReference type="PANTHER" id="PTHR48081:SF8">
    <property type="entry name" value="ALPHA_BETA HYDROLASE FOLD-3 DOMAIN-CONTAINING PROTEIN-RELATED"/>
    <property type="match status" value="1"/>
</dbReference>
<organism evidence="3 4">
    <name type="scientific">Ceratobasidium theobromae</name>
    <dbReference type="NCBI Taxonomy" id="1582974"/>
    <lineage>
        <taxon>Eukaryota</taxon>
        <taxon>Fungi</taxon>
        <taxon>Dikarya</taxon>
        <taxon>Basidiomycota</taxon>
        <taxon>Agaricomycotina</taxon>
        <taxon>Agaricomycetes</taxon>
        <taxon>Cantharellales</taxon>
        <taxon>Ceratobasidiaceae</taxon>
        <taxon>Ceratobasidium</taxon>
    </lineage>
</organism>
<keyword evidence="4" id="KW-1185">Reference proteome</keyword>
<gene>
    <name evidence="3" type="ORF">CTheo_4558</name>
</gene>
<reference evidence="3 4" key="1">
    <citation type="journal article" date="2019" name="Fungal Biol. Biotechnol.">
        <title>Draft genome sequence of fastidious pathogen Ceratobasidium theobromae, which causes vascular-streak dieback in Theobroma cacao.</title>
        <authorList>
            <person name="Ali S.S."/>
            <person name="Asman A."/>
            <person name="Shao J."/>
            <person name="Firmansyah A.P."/>
            <person name="Susilo A.W."/>
            <person name="Rosmana A."/>
            <person name="McMahon P."/>
            <person name="Junaid M."/>
            <person name="Guest D."/>
            <person name="Kheng T.Y."/>
            <person name="Meinhardt L.W."/>
            <person name="Bailey B.A."/>
        </authorList>
    </citation>
    <scope>NUCLEOTIDE SEQUENCE [LARGE SCALE GENOMIC DNA]</scope>
    <source>
        <strain evidence="3 4">CT2</strain>
    </source>
</reference>
<keyword evidence="1" id="KW-0378">Hydrolase</keyword>
<sequence length="335" mass="36712">MSSDSLASPMAPQTLLDRLAPDYRVFVEAQPPNARIALHTLQWDPALRQPFQFGRASPVPVGSTRTIQLGRFSVFVLTPDGEQPTEGWPVYLHIHGGGWMLGSPELGISLCSRVCVEAKCVVVSVDYRLAPENPFPAAVEDCWEALLWLRGAGKDELGIDISRIAVGGESAGGNLSAVIAQRAALASPRIPLVLQILNIPSTDLTPKASDKSQWTPSMVEYQNIFGICAFDILWFRDHYVPKVEDRTNPEASPLLQNEKKAYEGMPQALVLVTELDPLKSEGELYAEKMRENGVAVTLKEYKGIPHLGVYADGVCTVAQKLRDDYIEALVSAFAR</sequence>
<dbReference type="Proteomes" id="UP000383932">
    <property type="component" value="Unassembled WGS sequence"/>
</dbReference>
<dbReference type="InterPro" id="IPR050300">
    <property type="entry name" value="GDXG_lipolytic_enzyme"/>
</dbReference>
<dbReference type="Pfam" id="PF07859">
    <property type="entry name" value="Abhydrolase_3"/>
    <property type="match status" value="1"/>
</dbReference>
<evidence type="ECO:0000259" key="2">
    <source>
        <dbReference type="Pfam" id="PF07859"/>
    </source>
</evidence>